<dbReference type="InterPro" id="IPR001279">
    <property type="entry name" value="Metallo-B-lactamas"/>
</dbReference>
<keyword evidence="5" id="KW-0732">Signal</keyword>
<proteinExistence type="inferred from homology"/>
<evidence type="ECO:0000256" key="2">
    <source>
        <dbReference type="ARBA" id="ARBA00022723"/>
    </source>
</evidence>
<dbReference type="AlphaFoldDB" id="A0A1E3VR44"/>
<gene>
    <name evidence="7" type="ORF">AUC69_01900</name>
</gene>
<sequence>MPKLTTNRRRLIAGAGALTLAPLAAALAPRRALAAAPMLGVSQPTYYRFKLGDFEVTTISDAAAFIDGPWPLIGGNATQAEVDQVMRDDLLPTNKYRPGFTPMIVNTGRELILFDTGNGERGFVPRPAGGWLKAQLGPAGFKPEEIDVVVLSHGHPDHIGGVIEKGRPLFPNARYVIGDKEYGFWAGDKPAGDLQPFAALFRDYVVPLAGKTTFLKPGDDVTPGIRAIEAYGHTPGHLAFDIESIGKRLVFWGDCAHHQVASLARPDWHCVFDVDKAQGAKTRARMFDRVATDRVAVSAFHMPFPSLGYVERRKEGGYRWIPQSYQLDL</sequence>
<protein>
    <submittedName>
        <fullName evidence="7">MBL fold metallo-hydrolase</fullName>
    </submittedName>
</protein>
<feature type="signal peptide" evidence="5">
    <location>
        <begin position="1"/>
        <end position="34"/>
    </location>
</feature>
<dbReference type="SUPFAM" id="SSF56281">
    <property type="entry name" value="Metallo-hydrolase/oxidoreductase"/>
    <property type="match status" value="1"/>
</dbReference>
<evidence type="ECO:0000313" key="7">
    <source>
        <dbReference type="EMBL" id="ODR96004.1"/>
    </source>
</evidence>
<dbReference type="RefSeq" id="WP_069442556.1">
    <property type="nucleotide sequence ID" value="NZ_LPWF01000033.1"/>
</dbReference>
<dbReference type="Pfam" id="PF00753">
    <property type="entry name" value="Lactamase_B"/>
    <property type="match status" value="1"/>
</dbReference>
<dbReference type="GO" id="GO:0046872">
    <property type="term" value="F:metal ion binding"/>
    <property type="evidence" value="ECO:0007669"/>
    <property type="project" value="UniProtKB-KW"/>
</dbReference>
<dbReference type="PROSITE" id="PS51318">
    <property type="entry name" value="TAT"/>
    <property type="match status" value="1"/>
</dbReference>
<dbReference type="SMART" id="SM00849">
    <property type="entry name" value="Lactamase_B"/>
    <property type="match status" value="1"/>
</dbReference>
<keyword evidence="8" id="KW-1185">Reference proteome</keyword>
<dbReference type="PANTHER" id="PTHR42978:SF6">
    <property type="entry name" value="QUORUM-QUENCHING LACTONASE YTNP-RELATED"/>
    <property type="match status" value="1"/>
</dbReference>
<dbReference type="CDD" id="cd07720">
    <property type="entry name" value="OPHC2-like_MBL-fold"/>
    <property type="match status" value="1"/>
</dbReference>
<name>A0A1E3VR44_9HYPH</name>
<comment type="caution">
    <text evidence="7">The sequence shown here is derived from an EMBL/GenBank/DDBJ whole genome shotgun (WGS) entry which is preliminary data.</text>
</comment>
<evidence type="ECO:0000256" key="4">
    <source>
        <dbReference type="ARBA" id="ARBA00022833"/>
    </source>
</evidence>
<organism evidence="7 8">
    <name type="scientific">Methyloceanibacter superfactus</name>
    <dbReference type="NCBI Taxonomy" id="1774969"/>
    <lineage>
        <taxon>Bacteria</taxon>
        <taxon>Pseudomonadati</taxon>
        <taxon>Pseudomonadota</taxon>
        <taxon>Alphaproteobacteria</taxon>
        <taxon>Hyphomicrobiales</taxon>
        <taxon>Hyphomicrobiaceae</taxon>
        <taxon>Methyloceanibacter</taxon>
    </lineage>
</organism>
<keyword evidence="3 7" id="KW-0378">Hydrolase</keyword>
<keyword evidence="2" id="KW-0479">Metal-binding</keyword>
<dbReference type="InterPro" id="IPR051013">
    <property type="entry name" value="MBL_superfamily_lactonases"/>
</dbReference>
<evidence type="ECO:0000259" key="6">
    <source>
        <dbReference type="SMART" id="SM00849"/>
    </source>
</evidence>
<accession>A0A1E3VR44</accession>
<comment type="similarity">
    <text evidence="1">Belongs to the metallo-beta-lactamase superfamily.</text>
</comment>
<dbReference type="OrthoDB" id="9773738at2"/>
<dbReference type="PANTHER" id="PTHR42978">
    <property type="entry name" value="QUORUM-QUENCHING LACTONASE YTNP-RELATED-RELATED"/>
    <property type="match status" value="1"/>
</dbReference>
<evidence type="ECO:0000256" key="1">
    <source>
        <dbReference type="ARBA" id="ARBA00007749"/>
    </source>
</evidence>
<dbReference type="InterPro" id="IPR006311">
    <property type="entry name" value="TAT_signal"/>
</dbReference>
<dbReference type="Proteomes" id="UP000094472">
    <property type="component" value="Unassembled WGS sequence"/>
</dbReference>
<dbReference type="GO" id="GO:0016787">
    <property type="term" value="F:hydrolase activity"/>
    <property type="evidence" value="ECO:0007669"/>
    <property type="project" value="UniProtKB-KW"/>
</dbReference>
<evidence type="ECO:0000256" key="5">
    <source>
        <dbReference type="SAM" id="SignalP"/>
    </source>
</evidence>
<evidence type="ECO:0000313" key="8">
    <source>
        <dbReference type="Proteomes" id="UP000094472"/>
    </source>
</evidence>
<dbReference type="InterPro" id="IPR036866">
    <property type="entry name" value="RibonucZ/Hydroxyglut_hydro"/>
</dbReference>
<keyword evidence="4" id="KW-0862">Zinc</keyword>
<evidence type="ECO:0000256" key="3">
    <source>
        <dbReference type="ARBA" id="ARBA00022801"/>
    </source>
</evidence>
<feature type="chain" id="PRO_5009138478" evidence="5">
    <location>
        <begin position="35"/>
        <end position="329"/>
    </location>
</feature>
<reference evidence="7 8" key="1">
    <citation type="journal article" date="2016" name="Environ. Microbiol.">
        <title>New Methyloceanibacter diversity from North Sea sediments includes methanotroph containing solely the soluble methane monooxygenase.</title>
        <authorList>
            <person name="Vekeman B."/>
            <person name="Kerckhof F.M."/>
            <person name="Cremers G."/>
            <person name="de Vos P."/>
            <person name="Vandamme P."/>
            <person name="Boon N."/>
            <person name="Op den Camp H.J."/>
            <person name="Heylen K."/>
        </authorList>
    </citation>
    <scope>NUCLEOTIDE SEQUENCE [LARGE SCALE GENOMIC DNA]</scope>
    <source>
        <strain evidence="7 8">R-67175</strain>
    </source>
</reference>
<feature type="domain" description="Metallo-beta-lactamase" evidence="6">
    <location>
        <begin position="99"/>
        <end position="301"/>
    </location>
</feature>
<dbReference type="STRING" id="1774969.AUC69_01900"/>
<dbReference type="Gene3D" id="3.60.15.10">
    <property type="entry name" value="Ribonuclease Z/Hydroxyacylglutathione hydrolase-like"/>
    <property type="match status" value="1"/>
</dbReference>
<dbReference type="EMBL" id="LPWF01000033">
    <property type="protein sequence ID" value="ODR96004.1"/>
    <property type="molecule type" value="Genomic_DNA"/>
</dbReference>